<gene>
    <name evidence="1" type="ORF">dsmv_0148</name>
</gene>
<name>S7V796_DESML</name>
<accession>S7V796</accession>
<evidence type="ECO:0000313" key="1">
    <source>
        <dbReference type="EMBL" id="EPR40423.1"/>
    </source>
</evidence>
<evidence type="ECO:0000313" key="2">
    <source>
        <dbReference type="Proteomes" id="UP000014977"/>
    </source>
</evidence>
<protein>
    <submittedName>
        <fullName evidence="1">Uncharacterized protein</fullName>
    </submittedName>
</protein>
<reference evidence="1 2" key="1">
    <citation type="journal article" date="2013" name="Genome Announc.">
        <title>Draft genome sequences for three mercury-methylating, sulfate-reducing bacteria.</title>
        <authorList>
            <person name="Brown S.D."/>
            <person name="Hurt R.A.Jr."/>
            <person name="Gilmour C.C."/>
            <person name="Elias D.A."/>
        </authorList>
    </citation>
    <scope>NUCLEOTIDE SEQUENCE [LARGE SCALE GENOMIC DNA]</scope>
    <source>
        <strain evidence="1 2">DSM 2059</strain>
    </source>
</reference>
<keyword evidence="2" id="KW-1185">Reference proteome</keyword>
<comment type="caution">
    <text evidence="1">The sequence shown here is derived from an EMBL/GenBank/DDBJ whole genome shotgun (WGS) entry which is preliminary data.</text>
</comment>
<organism evidence="1 2">
    <name type="scientific">Desulfococcus multivorans DSM 2059</name>
    <dbReference type="NCBI Taxonomy" id="1121405"/>
    <lineage>
        <taxon>Bacteria</taxon>
        <taxon>Pseudomonadati</taxon>
        <taxon>Thermodesulfobacteriota</taxon>
        <taxon>Desulfobacteria</taxon>
        <taxon>Desulfobacterales</taxon>
        <taxon>Desulfococcaceae</taxon>
        <taxon>Desulfococcus</taxon>
    </lineage>
</organism>
<dbReference type="EMBL" id="ATHJ01000083">
    <property type="protein sequence ID" value="EPR40423.1"/>
    <property type="molecule type" value="Genomic_DNA"/>
</dbReference>
<proteinExistence type="predicted"/>
<sequence>MNSYRICQYDYLRLERPLFIAHAHTLRTNDDVPNTTKHP</sequence>
<dbReference type="Proteomes" id="UP000014977">
    <property type="component" value="Unassembled WGS sequence"/>
</dbReference>
<dbReference type="AlphaFoldDB" id="S7V796"/>